<comment type="caution">
    <text evidence="18">Lacks conserved residue(s) required for the propagation of feature annotation.</text>
</comment>
<feature type="disulfide bond" description="Redox-active" evidence="18">
    <location>
        <begin position="134"/>
        <end position="140"/>
    </location>
</feature>
<dbReference type="SUPFAM" id="SSF52833">
    <property type="entry name" value="Thioredoxin-like"/>
    <property type="match status" value="1"/>
</dbReference>
<comment type="catalytic activity">
    <reaction evidence="17 18">
        <text>[protein]-dithiol + NADP(+) = [protein]-disulfide + NADPH + H(+)</text>
        <dbReference type="Rhea" id="RHEA:18753"/>
        <dbReference type="Rhea" id="RHEA-COMP:10593"/>
        <dbReference type="Rhea" id="RHEA-COMP:10594"/>
        <dbReference type="ChEBI" id="CHEBI:15378"/>
        <dbReference type="ChEBI" id="CHEBI:29950"/>
        <dbReference type="ChEBI" id="CHEBI:50058"/>
        <dbReference type="ChEBI" id="CHEBI:57783"/>
        <dbReference type="ChEBI" id="CHEBI:58349"/>
        <dbReference type="EC" id="1.8.1.8"/>
    </reaction>
</comment>
<evidence type="ECO:0000256" key="9">
    <source>
        <dbReference type="ARBA" id="ARBA00022982"/>
    </source>
</evidence>
<keyword evidence="9 18" id="KW-0249">Electron transport</keyword>
<proteinExistence type="inferred from homology"/>
<dbReference type="Pfam" id="PF11412">
    <property type="entry name" value="DsbD_N"/>
    <property type="match status" value="1"/>
</dbReference>
<evidence type="ECO:0000259" key="19">
    <source>
        <dbReference type="PROSITE" id="PS51352"/>
    </source>
</evidence>
<feature type="domain" description="Thioredoxin" evidence="19">
    <location>
        <begin position="475"/>
        <end position="614"/>
    </location>
</feature>
<feature type="transmembrane region" description="Helical" evidence="18">
    <location>
        <begin position="196"/>
        <end position="217"/>
    </location>
</feature>
<reference evidence="21" key="1">
    <citation type="submission" date="2015-06" db="EMBL/GenBank/DDBJ databases">
        <authorList>
            <person name="Lim Y.L."/>
            <person name="Ee R."/>
            <person name="Yong D."/>
            <person name="How K.Y."/>
            <person name="Yin W.F."/>
            <person name="Chan K.G."/>
        </authorList>
    </citation>
    <scope>NUCLEOTIDE SEQUENCE [LARGE SCALE GENOMIC DNA]</scope>
    <source>
        <strain evidence="21">DSM 25325</strain>
    </source>
</reference>
<dbReference type="Gene3D" id="3.40.30.10">
    <property type="entry name" value="Glutaredoxin"/>
    <property type="match status" value="1"/>
</dbReference>
<keyword evidence="14 18" id="KW-1015">Disulfide bond</keyword>
<dbReference type="GO" id="GO:0005886">
    <property type="term" value="C:plasma membrane"/>
    <property type="evidence" value="ECO:0007669"/>
    <property type="project" value="UniProtKB-SubCell"/>
</dbReference>
<evidence type="ECO:0000256" key="14">
    <source>
        <dbReference type="ARBA" id="ARBA00023157"/>
    </source>
</evidence>
<evidence type="ECO:0000256" key="3">
    <source>
        <dbReference type="ARBA" id="ARBA00022448"/>
    </source>
</evidence>
<feature type="transmembrane region" description="Helical" evidence="18">
    <location>
        <begin position="274"/>
        <end position="294"/>
    </location>
</feature>
<dbReference type="Pfam" id="PF13899">
    <property type="entry name" value="Thioredoxin_7"/>
    <property type="match status" value="1"/>
</dbReference>
<dbReference type="GO" id="GO:0047134">
    <property type="term" value="F:protein-disulfide reductase [NAD(P)H] activity"/>
    <property type="evidence" value="ECO:0007669"/>
    <property type="project" value="UniProtKB-UniRule"/>
</dbReference>
<dbReference type="CDD" id="cd02953">
    <property type="entry name" value="DsbDgamma"/>
    <property type="match status" value="1"/>
</dbReference>
<dbReference type="PROSITE" id="PS00194">
    <property type="entry name" value="THIOREDOXIN_1"/>
    <property type="match status" value="1"/>
</dbReference>
<keyword evidence="6 18" id="KW-0812">Transmembrane</keyword>
<evidence type="ECO:0000256" key="18">
    <source>
        <dbReference type="HAMAP-Rule" id="MF_00399"/>
    </source>
</evidence>
<dbReference type="PANTHER" id="PTHR32234:SF0">
    <property type="entry name" value="THIOL:DISULFIDE INTERCHANGE PROTEIN DSBD"/>
    <property type="match status" value="1"/>
</dbReference>
<dbReference type="InterPro" id="IPR035671">
    <property type="entry name" value="DsbD_gamma"/>
</dbReference>
<keyword evidence="3 18" id="KW-0813">Transport</keyword>
<comment type="function">
    <text evidence="18">Required to facilitate the formation of correct disulfide bonds in some periplasmic proteins and for the assembly of the periplasmic c-type cytochromes. Acts by transferring electrons from cytoplasmic thioredoxin to the periplasm. This transfer involves a cascade of disulfide bond formation and reduction steps.</text>
</comment>
<dbReference type="STRING" id="445709.ABW99_18180"/>
<evidence type="ECO:0000256" key="12">
    <source>
        <dbReference type="ARBA" id="ARBA00023027"/>
    </source>
</evidence>
<accession>A0A0G3EYK1</accession>
<feature type="signal peptide" evidence="18">
    <location>
        <begin position="1"/>
        <end position="34"/>
    </location>
</feature>
<keyword evidence="12 18" id="KW-0520">NAD</keyword>
<evidence type="ECO:0000256" key="5">
    <source>
        <dbReference type="ARBA" id="ARBA00022519"/>
    </source>
</evidence>
<dbReference type="NCBIfam" id="NF001419">
    <property type="entry name" value="PRK00293.1"/>
    <property type="match status" value="1"/>
</dbReference>
<keyword evidence="10 18" id="KW-1133">Transmembrane helix</keyword>
<keyword evidence="4 18" id="KW-1003">Cell membrane</keyword>
<feature type="transmembrane region" description="Helical" evidence="18">
    <location>
        <begin position="354"/>
        <end position="382"/>
    </location>
</feature>
<comment type="catalytic activity">
    <reaction evidence="16 18">
        <text>[protein]-dithiol + NAD(+) = [protein]-disulfide + NADH + H(+)</text>
        <dbReference type="Rhea" id="RHEA:18749"/>
        <dbReference type="Rhea" id="RHEA-COMP:10593"/>
        <dbReference type="Rhea" id="RHEA-COMP:10594"/>
        <dbReference type="ChEBI" id="CHEBI:15378"/>
        <dbReference type="ChEBI" id="CHEBI:29950"/>
        <dbReference type="ChEBI" id="CHEBI:50058"/>
        <dbReference type="ChEBI" id="CHEBI:57540"/>
        <dbReference type="ChEBI" id="CHEBI:57945"/>
        <dbReference type="EC" id="1.8.1.8"/>
    </reaction>
</comment>
<dbReference type="Pfam" id="PF02683">
    <property type="entry name" value="DsbD_TM"/>
    <property type="match status" value="1"/>
</dbReference>
<dbReference type="PANTHER" id="PTHR32234">
    <property type="entry name" value="THIOL:DISULFIDE INTERCHANGE PROTEIN DSBD"/>
    <property type="match status" value="1"/>
</dbReference>
<protein>
    <recommendedName>
        <fullName evidence="18">Thiol:disulfide interchange protein DsbD</fullName>
        <ecNumber evidence="18">1.8.1.8</ecNumber>
    </recommendedName>
    <alternativeName>
        <fullName evidence="18">Protein-disulfide reductase</fullName>
        <shortName evidence="18">Disulfide reductase</shortName>
    </alternativeName>
</protein>
<dbReference type="InterPro" id="IPR013766">
    <property type="entry name" value="Thioredoxin_domain"/>
</dbReference>
<evidence type="ECO:0000256" key="6">
    <source>
        <dbReference type="ARBA" id="ARBA00022692"/>
    </source>
</evidence>
<name>A0A0G3EYK1_9BURK</name>
<dbReference type="GO" id="GO:0009055">
    <property type="term" value="F:electron transfer activity"/>
    <property type="evidence" value="ECO:0007669"/>
    <property type="project" value="UniProtKB-UniRule"/>
</dbReference>
<dbReference type="InterPro" id="IPR036929">
    <property type="entry name" value="DsbDN_sf"/>
</dbReference>
<keyword evidence="8 18" id="KW-0201">Cytochrome c-type biogenesis</keyword>
<dbReference type="InterPro" id="IPR022910">
    <property type="entry name" value="Thiol_diS_interchange_DbsD"/>
</dbReference>
<keyword evidence="7 18" id="KW-0732">Signal</keyword>
<organism evidence="20 21">
    <name type="scientific">Pandoraea thiooxydans</name>
    <dbReference type="NCBI Taxonomy" id="445709"/>
    <lineage>
        <taxon>Bacteria</taxon>
        <taxon>Pseudomonadati</taxon>
        <taxon>Pseudomonadota</taxon>
        <taxon>Betaproteobacteria</taxon>
        <taxon>Burkholderiales</taxon>
        <taxon>Burkholderiaceae</taxon>
        <taxon>Pandoraea</taxon>
    </lineage>
</organism>
<feature type="transmembrane region" description="Helical" evidence="18">
    <location>
        <begin position="418"/>
        <end position="436"/>
    </location>
</feature>
<evidence type="ECO:0000256" key="13">
    <source>
        <dbReference type="ARBA" id="ARBA00023136"/>
    </source>
</evidence>
<evidence type="ECO:0000313" key="21">
    <source>
        <dbReference type="Proteomes" id="UP000036700"/>
    </source>
</evidence>
<feature type="disulfide bond" description="Redox-active" evidence="18">
    <location>
        <begin position="529"/>
        <end position="532"/>
    </location>
</feature>
<keyword evidence="15 18" id="KW-0676">Redox-active center</keyword>
<evidence type="ECO:0000256" key="17">
    <source>
        <dbReference type="ARBA" id="ARBA00047804"/>
    </source>
</evidence>
<dbReference type="AlphaFoldDB" id="A0A0G3EYK1"/>
<keyword evidence="5 18" id="KW-0997">Cell inner membrane</keyword>
<evidence type="ECO:0000256" key="8">
    <source>
        <dbReference type="ARBA" id="ARBA00022748"/>
    </source>
</evidence>
<dbReference type="EMBL" id="CP011568">
    <property type="protein sequence ID" value="AKJ69846.1"/>
    <property type="molecule type" value="Genomic_DNA"/>
</dbReference>
<dbReference type="PATRIC" id="fig|445709.3.peg.3827"/>
<dbReference type="Gene3D" id="2.60.40.1250">
    <property type="entry name" value="Thiol:disulfide interchange protein DsbD, N-terminal domain"/>
    <property type="match status" value="1"/>
</dbReference>
<dbReference type="KEGG" id="ptx:ABW99_18180"/>
<feature type="transmembrane region" description="Helical" evidence="18">
    <location>
        <begin position="394"/>
        <end position="412"/>
    </location>
</feature>
<evidence type="ECO:0000256" key="11">
    <source>
        <dbReference type="ARBA" id="ARBA00023002"/>
    </source>
</evidence>
<keyword evidence="11 18" id="KW-0560">Oxidoreductase</keyword>
<comment type="subcellular location">
    <subcellularLocation>
        <location evidence="1 18">Cell inner membrane</location>
        <topology evidence="1 18">Multi-pass membrane protein</topology>
    </subcellularLocation>
</comment>
<keyword evidence="13 18" id="KW-0472">Membrane</keyword>
<dbReference type="Proteomes" id="UP000036700">
    <property type="component" value="Chromosome"/>
</dbReference>
<comment type="similarity">
    <text evidence="2 18">Belongs to the thioredoxin family. DsbD subfamily.</text>
</comment>
<sequence length="624" mass="66178" precursor="true">MYRPAQKLSGRALMLVLLACLTAISLLFSLSARADTDFLAPDAAFQAQLGETGSGALQIRFNVAPGYYLYRERFAFATTTPGVVLGTPEFPKGEIKYDPTFQKELEVYHHSMAVRIPIEHASGPFEVQVTMQGCADKGLCYPPMHTTLHIVNTALQAPGVMVTPASRPAVGSTWAQVLAGRDDFGQIEQWLSGGSLWLTLAIFLGLGLLLTFTPCVLPMVPILSSIVVGQGARRSRALGLSVAYVLGMALVNTAIGVAAGLLGQGLTAALQDPWVLSAFALLIIALAGSMFGFYELQLPSALRSRIDDISRRQRGGQWGGALVMGVLSALIVSPCVTAPLAAVLAFIAKTGNAVFGGAALFSMSLGMGIPLLLVGLGAGAILPASGPWMESVKRLFGVVLLGLALWILRTVLPTWLSMLAWAGLLLASASYLRVFDPLPDAASGWHRLWKGLGVGLAVAAVLLLIGLARGGRDPLQPLAPITSMRFAGTAGENPAGSLHFKRVKTLADLQRAVASAKRPVMLDFYADWCVSCKEMEKFTFSDPRIQRRLSHVLLLQADVTANDSADQALLKQFGLFGPPGILFFDASGHQIAGARVIGYQDSGRFLRSLDQALGSGSTVAANHS</sequence>
<evidence type="ECO:0000256" key="15">
    <source>
        <dbReference type="ARBA" id="ARBA00023284"/>
    </source>
</evidence>
<dbReference type="PROSITE" id="PS51352">
    <property type="entry name" value="THIOREDOXIN_2"/>
    <property type="match status" value="1"/>
</dbReference>
<evidence type="ECO:0000256" key="10">
    <source>
        <dbReference type="ARBA" id="ARBA00022989"/>
    </source>
</evidence>
<evidence type="ECO:0000256" key="16">
    <source>
        <dbReference type="ARBA" id="ARBA00047388"/>
    </source>
</evidence>
<dbReference type="HAMAP" id="MF_00399">
    <property type="entry name" value="DbsD"/>
    <property type="match status" value="1"/>
</dbReference>
<dbReference type="EC" id="1.8.1.8" evidence="18"/>
<dbReference type="SUPFAM" id="SSF74863">
    <property type="entry name" value="Thiol:disulfide interchange protein DsbD, N-terminal domain (DsbD-alpha)"/>
    <property type="match status" value="1"/>
</dbReference>
<keyword evidence="21" id="KW-1185">Reference proteome</keyword>
<evidence type="ECO:0000256" key="7">
    <source>
        <dbReference type="ARBA" id="ARBA00022729"/>
    </source>
</evidence>
<evidence type="ECO:0000256" key="2">
    <source>
        <dbReference type="ARBA" id="ARBA00007241"/>
    </source>
</evidence>
<dbReference type="InterPro" id="IPR036249">
    <property type="entry name" value="Thioredoxin-like_sf"/>
</dbReference>
<dbReference type="GO" id="GO:0017004">
    <property type="term" value="P:cytochrome complex assembly"/>
    <property type="evidence" value="ECO:0007669"/>
    <property type="project" value="UniProtKB-UniRule"/>
</dbReference>
<feature type="transmembrane region" description="Helical" evidence="18">
    <location>
        <begin position="448"/>
        <end position="468"/>
    </location>
</feature>
<dbReference type="InterPro" id="IPR028250">
    <property type="entry name" value="DsbDN"/>
</dbReference>
<feature type="transmembrane region" description="Helical" evidence="18">
    <location>
        <begin position="238"/>
        <end position="262"/>
    </location>
</feature>
<dbReference type="GO" id="GO:0045454">
    <property type="term" value="P:cell redox homeostasis"/>
    <property type="evidence" value="ECO:0007669"/>
    <property type="project" value="TreeGrafter"/>
</dbReference>
<feature type="transmembrane region" description="Helical" evidence="18">
    <location>
        <begin position="315"/>
        <end position="348"/>
    </location>
</feature>
<gene>
    <name evidence="18" type="primary">dsbD</name>
    <name evidence="20" type="ORF">ABW99_18180</name>
</gene>
<dbReference type="InterPro" id="IPR017937">
    <property type="entry name" value="Thioredoxin_CS"/>
</dbReference>
<feature type="chain" id="PRO_5008988143" description="Thiol:disulfide interchange protein DsbD" evidence="18">
    <location>
        <begin position="35"/>
        <end position="624"/>
    </location>
</feature>
<evidence type="ECO:0000256" key="1">
    <source>
        <dbReference type="ARBA" id="ARBA00004429"/>
    </source>
</evidence>
<dbReference type="InterPro" id="IPR003834">
    <property type="entry name" value="Cyt_c_assmbl_TM_dom"/>
</dbReference>
<evidence type="ECO:0000313" key="20">
    <source>
        <dbReference type="EMBL" id="AKJ69846.1"/>
    </source>
</evidence>
<evidence type="ECO:0000256" key="4">
    <source>
        <dbReference type="ARBA" id="ARBA00022475"/>
    </source>
</evidence>